<evidence type="ECO:0000313" key="3">
    <source>
        <dbReference type="WBParaSite" id="PSAMB.scaffold1678size28772.g14345.t1"/>
    </source>
</evidence>
<feature type="compositionally biased region" description="Basic and acidic residues" evidence="1">
    <location>
        <begin position="59"/>
        <end position="75"/>
    </location>
</feature>
<dbReference type="WBParaSite" id="PSAMB.scaffold1678size28772.g14345.t1">
    <property type="protein sequence ID" value="PSAMB.scaffold1678size28772.g14345.t1"/>
    <property type="gene ID" value="PSAMB.scaffold1678size28772.g14345"/>
</dbReference>
<keyword evidence="2" id="KW-1185">Reference proteome</keyword>
<name>A0A914V8Z9_9BILA</name>
<dbReference type="AlphaFoldDB" id="A0A914V8Z9"/>
<feature type="region of interest" description="Disordered" evidence="1">
    <location>
        <begin position="54"/>
        <end position="77"/>
    </location>
</feature>
<dbReference type="Proteomes" id="UP000887566">
    <property type="component" value="Unplaced"/>
</dbReference>
<accession>A0A914V8Z9</accession>
<proteinExistence type="predicted"/>
<protein>
    <submittedName>
        <fullName evidence="3">Uncharacterized protein</fullName>
    </submittedName>
</protein>
<evidence type="ECO:0000313" key="2">
    <source>
        <dbReference type="Proteomes" id="UP000887566"/>
    </source>
</evidence>
<sequence>MVPRSVVAYPVATGLNVARALSSSAKHNGSVAARFFSLSVHSLSVESAAASQRCRPRMGLHEAEPNDQDDQKDGQHFGAKGTHYHLKYCDREQSDKHWREVGQLGYF</sequence>
<reference evidence="3" key="1">
    <citation type="submission" date="2022-11" db="UniProtKB">
        <authorList>
            <consortium name="WormBaseParasite"/>
        </authorList>
    </citation>
    <scope>IDENTIFICATION</scope>
</reference>
<evidence type="ECO:0000256" key="1">
    <source>
        <dbReference type="SAM" id="MobiDB-lite"/>
    </source>
</evidence>
<organism evidence="2 3">
    <name type="scientific">Plectus sambesii</name>
    <dbReference type="NCBI Taxonomy" id="2011161"/>
    <lineage>
        <taxon>Eukaryota</taxon>
        <taxon>Metazoa</taxon>
        <taxon>Ecdysozoa</taxon>
        <taxon>Nematoda</taxon>
        <taxon>Chromadorea</taxon>
        <taxon>Plectida</taxon>
        <taxon>Plectina</taxon>
        <taxon>Plectoidea</taxon>
        <taxon>Plectidae</taxon>
        <taxon>Plectus</taxon>
    </lineage>
</organism>